<keyword evidence="12" id="KW-0472">Membrane</keyword>
<dbReference type="InterPro" id="IPR050196">
    <property type="entry name" value="Cytochrome_P450_Monoox"/>
</dbReference>
<organism evidence="13 14">
    <name type="scientific">Coptotermes formosanus</name>
    <name type="common">Formosan subterranean termite</name>
    <dbReference type="NCBI Taxonomy" id="36987"/>
    <lineage>
        <taxon>Eukaryota</taxon>
        <taxon>Metazoa</taxon>
        <taxon>Ecdysozoa</taxon>
        <taxon>Arthropoda</taxon>
        <taxon>Hexapoda</taxon>
        <taxon>Insecta</taxon>
        <taxon>Pterygota</taxon>
        <taxon>Neoptera</taxon>
        <taxon>Polyneoptera</taxon>
        <taxon>Dictyoptera</taxon>
        <taxon>Blattodea</taxon>
        <taxon>Blattoidea</taxon>
        <taxon>Termitoidae</taxon>
        <taxon>Rhinotermitidae</taxon>
        <taxon>Coptotermes</taxon>
    </lineage>
</organism>
<evidence type="ECO:0000256" key="1">
    <source>
        <dbReference type="ARBA" id="ARBA00001971"/>
    </source>
</evidence>
<proteinExistence type="inferred from homology"/>
<evidence type="ECO:0000256" key="2">
    <source>
        <dbReference type="ARBA" id="ARBA00004174"/>
    </source>
</evidence>
<name>A0A6L2PS84_COPFO</name>
<comment type="similarity">
    <text evidence="4">Belongs to the cytochrome P450 family.</text>
</comment>
<dbReference type="Pfam" id="PF00067">
    <property type="entry name" value="p450"/>
    <property type="match status" value="1"/>
</dbReference>
<comment type="caution">
    <text evidence="13">The sequence shown here is derived from an EMBL/GenBank/DDBJ whole genome shotgun (WGS) entry which is preliminary data.</text>
</comment>
<comment type="cofactor">
    <cofactor evidence="1">
        <name>heme</name>
        <dbReference type="ChEBI" id="CHEBI:30413"/>
    </cofactor>
</comment>
<gene>
    <name evidence="13" type="ORF">Cfor_04167</name>
</gene>
<keyword evidence="7" id="KW-0256">Endoplasmic reticulum</keyword>
<evidence type="ECO:0000313" key="14">
    <source>
        <dbReference type="Proteomes" id="UP000502823"/>
    </source>
</evidence>
<comment type="subcellular location">
    <subcellularLocation>
        <location evidence="3">Endoplasmic reticulum membrane</location>
        <topology evidence="3">Peripheral membrane protein</topology>
    </subcellularLocation>
    <subcellularLocation>
        <location evidence="2">Microsome membrane</location>
        <topology evidence="2">Peripheral membrane protein</topology>
    </subcellularLocation>
</comment>
<dbReference type="GO" id="GO:0020037">
    <property type="term" value="F:heme binding"/>
    <property type="evidence" value="ECO:0007669"/>
    <property type="project" value="InterPro"/>
</dbReference>
<dbReference type="Proteomes" id="UP000502823">
    <property type="component" value="Unassembled WGS sequence"/>
</dbReference>
<evidence type="ECO:0000313" key="13">
    <source>
        <dbReference type="EMBL" id="GFG32717.1"/>
    </source>
</evidence>
<dbReference type="GO" id="GO:0005506">
    <property type="term" value="F:iron ion binding"/>
    <property type="evidence" value="ECO:0007669"/>
    <property type="project" value="InterPro"/>
</dbReference>
<accession>A0A6L2PS84</accession>
<keyword evidence="11" id="KW-0503">Monooxygenase</keyword>
<dbReference type="PANTHER" id="PTHR24291">
    <property type="entry name" value="CYTOCHROME P450 FAMILY 4"/>
    <property type="match status" value="1"/>
</dbReference>
<evidence type="ECO:0000256" key="5">
    <source>
        <dbReference type="ARBA" id="ARBA00022617"/>
    </source>
</evidence>
<evidence type="ECO:0000256" key="10">
    <source>
        <dbReference type="ARBA" id="ARBA00023004"/>
    </source>
</evidence>
<reference evidence="14" key="1">
    <citation type="submission" date="2020-01" db="EMBL/GenBank/DDBJ databases">
        <title>Draft genome sequence of the Termite Coptotermes fromosanus.</title>
        <authorList>
            <person name="Itakura S."/>
            <person name="Yosikawa Y."/>
            <person name="Umezawa K."/>
        </authorList>
    </citation>
    <scope>NUCLEOTIDE SEQUENCE [LARGE SCALE GENOMIC DNA]</scope>
</reference>
<keyword evidence="5" id="KW-0349">Heme</keyword>
<dbReference type="InterPro" id="IPR001128">
    <property type="entry name" value="Cyt_P450"/>
</dbReference>
<dbReference type="InterPro" id="IPR036396">
    <property type="entry name" value="Cyt_P450_sf"/>
</dbReference>
<evidence type="ECO:0000256" key="3">
    <source>
        <dbReference type="ARBA" id="ARBA00004406"/>
    </source>
</evidence>
<keyword evidence="8" id="KW-0492">Microsome</keyword>
<evidence type="ECO:0008006" key="15">
    <source>
        <dbReference type="Google" id="ProtNLM"/>
    </source>
</evidence>
<evidence type="ECO:0000256" key="6">
    <source>
        <dbReference type="ARBA" id="ARBA00022723"/>
    </source>
</evidence>
<keyword evidence="10" id="KW-0408">Iron</keyword>
<dbReference type="AlphaFoldDB" id="A0A6L2PS84"/>
<evidence type="ECO:0000256" key="9">
    <source>
        <dbReference type="ARBA" id="ARBA00023002"/>
    </source>
</evidence>
<dbReference type="Gene3D" id="1.10.630.10">
    <property type="entry name" value="Cytochrome P450"/>
    <property type="match status" value="1"/>
</dbReference>
<dbReference type="EMBL" id="BLKM01000383">
    <property type="protein sequence ID" value="GFG32717.1"/>
    <property type="molecule type" value="Genomic_DNA"/>
</dbReference>
<keyword evidence="9" id="KW-0560">Oxidoreductase</keyword>
<dbReference type="SUPFAM" id="SSF48264">
    <property type="entry name" value="Cytochrome P450"/>
    <property type="match status" value="1"/>
</dbReference>
<evidence type="ECO:0000256" key="12">
    <source>
        <dbReference type="ARBA" id="ARBA00023136"/>
    </source>
</evidence>
<keyword evidence="14" id="KW-1185">Reference proteome</keyword>
<evidence type="ECO:0000256" key="7">
    <source>
        <dbReference type="ARBA" id="ARBA00022824"/>
    </source>
</evidence>
<dbReference type="GO" id="GO:0005789">
    <property type="term" value="C:endoplasmic reticulum membrane"/>
    <property type="evidence" value="ECO:0007669"/>
    <property type="project" value="UniProtKB-SubCell"/>
</dbReference>
<dbReference type="InParanoid" id="A0A6L2PS84"/>
<feature type="non-terminal residue" evidence="13">
    <location>
        <position position="109"/>
    </location>
</feature>
<dbReference type="GO" id="GO:0016705">
    <property type="term" value="F:oxidoreductase activity, acting on paired donors, with incorporation or reduction of molecular oxygen"/>
    <property type="evidence" value="ECO:0007669"/>
    <property type="project" value="InterPro"/>
</dbReference>
<evidence type="ECO:0000256" key="4">
    <source>
        <dbReference type="ARBA" id="ARBA00010617"/>
    </source>
</evidence>
<dbReference type="PANTHER" id="PTHR24291:SF189">
    <property type="entry name" value="CYTOCHROME P450 4C3-RELATED"/>
    <property type="match status" value="1"/>
</dbReference>
<dbReference type="OrthoDB" id="1470350at2759"/>
<evidence type="ECO:0000256" key="11">
    <source>
        <dbReference type="ARBA" id="ARBA00023033"/>
    </source>
</evidence>
<dbReference type="GO" id="GO:0004497">
    <property type="term" value="F:monooxygenase activity"/>
    <property type="evidence" value="ECO:0007669"/>
    <property type="project" value="UniProtKB-KW"/>
</dbReference>
<sequence>MKCFEPAFRNGLFVIDGDKWREHRKIITSALNKNVLETFVENFAKNSDILANKLKAVADGTTAQDIVPYFTRCTLDIILQTSLRIHINAQEGKDNDILNAITNIAETIA</sequence>
<evidence type="ECO:0000256" key="8">
    <source>
        <dbReference type="ARBA" id="ARBA00022848"/>
    </source>
</evidence>
<protein>
    <recommendedName>
        <fullName evidence="15">Cytochrome P450</fullName>
    </recommendedName>
</protein>
<keyword evidence="6" id="KW-0479">Metal-binding</keyword>